<dbReference type="InterPro" id="IPR042094">
    <property type="entry name" value="T2SS_GspF_sf"/>
</dbReference>
<gene>
    <name evidence="17" type="primary">epsF_2</name>
    <name evidence="17" type="ORF">NCTC5051_00890</name>
</gene>
<evidence type="ECO:0000256" key="3">
    <source>
        <dbReference type="ARBA" id="ARBA00005745"/>
    </source>
</evidence>
<keyword evidence="7 14" id="KW-0812">Transmembrane</keyword>
<evidence type="ECO:0000256" key="1">
    <source>
        <dbReference type="ARBA" id="ARBA00002684"/>
    </source>
</evidence>
<evidence type="ECO:0000256" key="4">
    <source>
        <dbReference type="ARBA" id="ARBA00022448"/>
    </source>
</evidence>
<evidence type="ECO:0000256" key="12">
    <source>
        <dbReference type="ARBA" id="ARBA00023136"/>
    </source>
</evidence>
<dbReference type="InterPro" id="IPR001992">
    <property type="entry name" value="T2SS_GspF/T4SS_PilC_CS"/>
</dbReference>
<keyword evidence="10" id="KW-0653">Protein transport</keyword>
<keyword evidence="4 14" id="KW-0813">Transport</keyword>
<evidence type="ECO:0000256" key="10">
    <source>
        <dbReference type="ARBA" id="ARBA00022927"/>
    </source>
</evidence>
<dbReference type="GO" id="GO:0005886">
    <property type="term" value="C:plasma membrane"/>
    <property type="evidence" value="ECO:0007669"/>
    <property type="project" value="UniProtKB-SubCell"/>
</dbReference>
<evidence type="ECO:0000256" key="9">
    <source>
        <dbReference type="ARBA" id="ARBA00022837"/>
    </source>
</evidence>
<evidence type="ECO:0000256" key="2">
    <source>
        <dbReference type="ARBA" id="ARBA00004429"/>
    </source>
</evidence>
<dbReference type="Proteomes" id="UP000254141">
    <property type="component" value="Unassembled WGS sequence"/>
</dbReference>
<dbReference type="Gene3D" id="1.20.81.30">
    <property type="entry name" value="Type II secretion system (T2SS), domain F"/>
    <property type="match status" value="2"/>
</dbReference>
<dbReference type="FunFam" id="1.20.81.30:FF:000001">
    <property type="entry name" value="Type II secretion system protein F"/>
    <property type="match status" value="2"/>
</dbReference>
<protein>
    <recommendedName>
        <fullName evidence="13">General secretion pathway protein F</fullName>
    </recommendedName>
</protein>
<evidence type="ECO:0000313" key="18">
    <source>
        <dbReference type="Proteomes" id="UP000254141"/>
    </source>
</evidence>
<evidence type="ECO:0000256" key="15">
    <source>
        <dbReference type="SAM" id="Phobius"/>
    </source>
</evidence>
<dbReference type="PROSITE" id="PS00874">
    <property type="entry name" value="T2SP_F"/>
    <property type="match status" value="1"/>
</dbReference>
<dbReference type="PRINTS" id="PR00812">
    <property type="entry name" value="BCTERIALGSPF"/>
</dbReference>
<organism evidence="17 18">
    <name type="scientific">Klebsiella pneumoniae</name>
    <dbReference type="NCBI Taxonomy" id="573"/>
    <lineage>
        <taxon>Bacteria</taxon>
        <taxon>Pseudomonadati</taxon>
        <taxon>Pseudomonadota</taxon>
        <taxon>Gammaproteobacteria</taxon>
        <taxon>Enterobacterales</taxon>
        <taxon>Enterobacteriaceae</taxon>
        <taxon>Klebsiella/Raoultella group</taxon>
        <taxon>Klebsiella</taxon>
        <taxon>Klebsiella pneumoniae complex</taxon>
    </lineage>
</organism>
<evidence type="ECO:0000256" key="11">
    <source>
        <dbReference type="ARBA" id="ARBA00022989"/>
    </source>
</evidence>
<dbReference type="PANTHER" id="PTHR30012">
    <property type="entry name" value="GENERAL SECRETION PATHWAY PROTEIN"/>
    <property type="match status" value="1"/>
</dbReference>
<sequence length="398" mass="43628">MALFRYQALDAQGKTRRGLQQADSARHARQLLRDKGWLALEVTTADPARRLWAGGSLTRRTSAGDLALLTRQLATLVAAGIPLEKALDAVAQQCEKPSLRTLMAGVRSKVLEGHSLAEAMRGYPACFDGLFCAMVAAGETSGHLDGVLNRLADYTEQRQQLRARLLQAMIYPIVLTLVAISVIAILLSTVVPKVVEQFVHLKQALPFSTRLLMSLSDIVRSAGPWLALLALRYLLRQPARRLAWDRMLLRLPVIGRVARSVNSARYARTLSILNASAVPLLLSMRISADVLSNAWARSQLAAASESVREGVSLHRALESTALFPPMMRYMIASGEQSGELTAMLERAAENQDRELSAQIQMALSLFEPLLVVTMAGMVLFIVLAILQPILQLNTLMSM</sequence>
<evidence type="ECO:0000259" key="16">
    <source>
        <dbReference type="Pfam" id="PF00482"/>
    </source>
</evidence>
<keyword evidence="9" id="KW-0106">Calcium</keyword>
<dbReference type="Pfam" id="PF00482">
    <property type="entry name" value="T2SSF"/>
    <property type="match status" value="2"/>
</dbReference>
<dbReference type="InterPro" id="IPR011850">
    <property type="entry name" value="T2SS_GspF"/>
</dbReference>
<reference evidence="17 18" key="1">
    <citation type="submission" date="2018-06" db="EMBL/GenBank/DDBJ databases">
        <authorList>
            <consortium name="Pathogen Informatics"/>
            <person name="Doyle S."/>
        </authorList>
    </citation>
    <scope>NUCLEOTIDE SEQUENCE [LARGE SCALE GENOMIC DNA]</scope>
    <source>
        <strain evidence="17 18">NCTC5051</strain>
    </source>
</reference>
<evidence type="ECO:0000256" key="8">
    <source>
        <dbReference type="ARBA" id="ARBA00022723"/>
    </source>
</evidence>
<comment type="caution">
    <text evidence="17">The sequence shown here is derived from an EMBL/GenBank/DDBJ whole genome shotgun (WGS) entry which is preliminary data.</text>
</comment>
<accession>A0AB74GM84</accession>
<evidence type="ECO:0000256" key="5">
    <source>
        <dbReference type="ARBA" id="ARBA00022475"/>
    </source>
</evidence>
<evidence type="ECO:0000256" key="6">
    <source>
        <dbReference type="ARBA" id="ARBA00022519"/>
    </source>
</evidence>
<feature type="domain" description="Type II secretion system protein GspF" evidence="16">
    <location>
        <begin position="267"/>
        <end position="388"/>
    </location>
</feature>
<dbReference type="PANTHER" id="PTHR30012:SF0">
    <property type="entry name" value="TYPE II SECRETION SYSTEM PROTEIN F-RELATED"/>
    <property type="match status" value="1"/>
</dbReference>
<evidence type="ECO:0000256" key="14">
    <source>
        <dbReference type="RuleBase" id="RU003923"/>
    </source>
</evidence>
<dbReference type="NCBIfam" id="TIGR02120">
    <property type="entry name" value="GspF"/>
    <property type="match status" value="1"/>
</dbReference>
<name>A0AB74GM84_KLEPN</name>
<feature type="transmembrane region" description="Helical" evidence="15">
    <location>
        <begin position="168"/>
        <end position="191"/>
    </location>
</feature>
<dbReference type="InterPro" id="IPR018076">
    <property type="entry name" value="T2SS_GspF_dom"/>
</dbReference>
<dbReference type="GO" id="GO:0015627">
    <property type="term" value="C:type II protein secretion system complex"/>
    <property type="evidence" value="ECO:0007669"/>
    <property type="project" value="InterPro"/>
</dbReference>
<feature type="domain" description="Type II secretion system protein GspF" evidence="16">
    <location>
        <begin position="70"/>
        <end position="192"/>
    </location>
</feature>
<feature type="transmembrane region" description="Helical" evidence="15">
    <location>
        <begin position="369"/>
        <end position="390"/>
    </location>
</feature>
<evidence type="ECO:0000256" key="7">
    <source>
        <dbReference type="ARBA" id="ARBA00022692"/>
    </source>
</evidence>
<dbReference type="EMBL" id="UGLU01000001">
    <property type="protein sequence ID" value="STU46550.1"/>
    <property type="molecule type" value="Genomic_DNA"/>
</dbReference>
<evidence type="ECO:0000256" key="13">
    <source>
        <dbReference type="ARBA" id="ARBA00030750"/>
    </source>
</evidence>
<proteinExistence type="inferred from homology"/>
<comment type="similarity">
    <text evidence="3 14">Belongs to the GSP F family.</text>
</comment>
<dbReference type="GO" id="GO:0015628">
    <property type="term" value="P:protein secretion by the type II secretion system"/>
    <property type="evidence" value="ECO:0007669"/>
    <property type="project" value="InterPro"/>
</dbReference>
<dbReference type="GO" id="GO:0046872">
    <property type="term" value="F:metal ion binding"/>
    <property type="evidence" value="ECO:0007669"/>
    <property type="project" value="UniProtKB-KW"/>
</dbReference>
<evidence type="ECO:0000313" key="17">
    <source>
        <dbReference type="EMBL" id="STU46550.1"/>
    </source>
</evidence>
<dbReference type="AlphaFoldDB" id="A0AB74GM84"/>
<dbReference type="InterPro" id="IPR003004">
    <property type="entry name" value="GspF/PilC"/>
</dbReference>
<keyword evidence="12 15" id="KW-0472">Membrane</keyword>
<keyword evidence="8" id="KW-0479">Metal-binding</keyword>
<keyword evidence="11 15" id="KW-1133">Transmembrane helix</keyword>
<comment type="subcellular location">
    <subcellularLocation>
        <location evidence="2 14">Cell inner membrane</location>
        <topology evidence="2 14">Multi-pass membrane protein</topology>
    </subcellularLocation>
</comment>
<keyword evidence="6" id="KW-0997">Cell inner membrane</keyword>
<comment type="function">
    <text evidence="1">Component of the type II secretion system inner membrane complex required for the energy-dependent secretion of extracellular factors such as proteases and toxins from the periplasm.</text>
</comment>
<keyword evidence="5" id="KW-1003">Cell membrane</keyword>